<evidence type="ECO:0000313" key="6">
    <source>
        <dbReference type="Proteomes" id="UP001296967"/>
    </source>
</evidence>
<proteinExistence type="inferred from homology"/>
<comment type="subcellular location">
    <subcellularLocation>
        <location evidence="1">Cytoplasm</location>
    </subcellularLocation>
</comment>
<dbReference type="InterPro" id="IPR007453">
    <property type="entry name" value="DsrC/TusE"/>
</dbReference>
<comment type="similarity">
    <text evidence="2">Belongs to the DsrC/TusE family.</text>
</comment>
<comment type="caution">
    <text evidence="5">The sequence shown here is derived from an EMBL/GenBank/DDBJ whole genome shotgun (WGS) entry which is preliminary data.</text>
</comment>
<accession>A0AAJ0UH93</accession>
<dbReference type="SUPFAM" id="SSF69721">
    <property type="entry name" value="DsrC, the gamma subunit of dissimilatory sulfite reductase"/>
    <property type="match status" value="1"/>
</dbReference>
<evidence type="ECO:0000256" key="3">
    <source>
        <dbReference type="ARBA" id="ARBA00022490"/>
    </source>
</evidence>
<evidence type="ECO:0000313" key="5">
    <source>
        <dbReference type="EMBL" id="MBK5931466.1"/>
    </source>
</evidence>
<dbReference type="AlphaFoldDB" id="A0AAJ0UH93"/>
<protein>
    <submittedName>
        <fullName evidence="5">Uncharacterized protein</fullName>
    </submittedName>
</protein>
<keyword evidence="6" id="KW-1185">Reference proteome</keyword>
<dbReference type="InterPro" id="IPR042072">
    <property type="entry name" value="DsrC-like_C"/>
</dbReference>
<dbReference type="Gene3D" id="1.10.10.370">
    <property type="entry name" value="DsrC-like protein, C-terminal domain"/>
    <property type="match status" value="1"/>
</dbReference>
<reference evidence="5" key="1">
    <citation type="submission" date="2017-05" db="EMBL/GenBank/DDBJ databases">
        <authorList>
            <person name="Imhoff J.F."/>
            <person name="Rahn T."/>
            <person name="Kuenzel S."/>
            <person name="Neulinger S.C."/>
        </authorList>
    </citation>
    <scope>NUCLEOTIDE SEQUENCE</scope>
    <source>
        <strain evidence="5">DSM 4395</strain>
    </source>
</reference>
<evidence type="ECO:0000256" key="4">
    <source>
        <dbReference type="SAM" id="MobiDB-lite"/>
    </source>
</evidence>
<keyword evidence="3" id="KW-0963">Cytoplasm</keyword>
<dbReference type="EMBL" id="NHSF01000065">
    <property type="protein sequence ID" value="MBK5931466.1"/>
    <property type="molecule type" value="Genomic_DNA"/>
</dbReference>
<organism evidence="5 6">
    <name type="scientific">Halochromatium salexigens</name>
    <name type="common">Chromatium salexigens</name>
    <dbReference type="NCBI Taxonomy" id="49447"/>
    <lineage>
        <taxon>Bacteria</taxon>
        <taxon>Pseudomonadati</taxon>
        <taxon>Pseudomonadota</taxon>
        <taxon>Gammaproteobacteria</taxon>
        <taxon>Chromatiales</taxon>
        <taxon>Chromatiaceae</taxon>
        <taxon>Halochromatium</taxon>
    </lineage>
</organism>
<name>A0AAJ0UH93_HALSE</name>
<dbReference type="GO" id="GO:0005737">
    <property type="term" value="C:cytoplasm"/>
    <property type="evidence" value="ECO:0007669"/>
    <property type="project" value="UniProtKB-SubCell"/>
</dbReference>
<gene>
    <name evidence="5" type="ORF">CCR82_13305</name>
</gene>
<evidence type="ECO:0000256" key="1">
    <source>
        <dbReference type="ARBA" id="ARBA00004496"/>
    </source>
</evidence>
<dbReference type="InterPro" id="IPR025526">
    <property type="entry name" value="DsrC-like_dom_sf"/>
</dbReference>
<evidence type="ECO:0000256" key="2">
    <source>
        <dbReference type="ARBA" id="ARBA00005718"/>
    </source>
</evidence>
<dbReference type="Proteomes" id="UP001296967">
    <property type="component" value="Unassembled WGS sequence"/>
</dbReference>
<feature type="region of interest" description="Disordered" evidence="4">
    <location>
        <begin position="1"/>
        <end position="24"/>
    </location>
</feature>
<reference evidence="5" key="2">
    <citation type="journal article" date="2020" name="Microorganisms">
        <title>Osmotic Adaptation and Compatible Solute Biosynthesis of Phototrophic Bacteria as Revealed from Genome Analyses.</title>
        <authorList>
            <person name="Imhoff J.F."/>
            <person name="Rahn T."/>
            <person name="Kunzel S."/>
            <person name="Keller A."/>
            <person name="Neulinger S.C."/>
        </authorList>
    </citation>
    <scope>NUCLEOTIDE SEQUENCE</scope>
    <source>
        <strain evidence="5">DSM 4395</strain>
    </source>
</reference>
<sequence length="155" mass="17674">MSRRKAMANQKPSQQQHPDALVRDDERLDERLNEGLDGRLHADVLDEYGFFKDPDLWTRDLALRLAAEMDIGELSETHWLVIDQVRSDYLDSGMLPVQPTLCHELQLDPDCILRLFGGPIDVWRLAGLPNPGEEARTYMENQEAPEGQGTPQVPR</sequence>
<dbReference type="Pfam" id="PF04358">
    <property type="entry name" value="DsrC"/>
    <property type="match status" value="1"/>
</dbReference>